<comment type="similarity">
    <text evidence="2">Belongs to the CDP-glycerol glycerophosphotransferase family.</text>
</comment>
<dbReference type="InterPro" id="IPR051612">
    <property type="entry name" value="Teichoic_Acid_Biosynth"/>
</dbReference>
<keyword evidence="5" id="KW-0777">Teichoic acid biosynthesis</keyword>
<dbReference type="Gene3D" id="3.40.50.12580">
    <property type="match status" value="1"/>
</dbReference>
<feature type="domain" description="Glycosyltransferase 2-like" evidence="7">
    <location>
        <begin position="5"/>
        <end position="110"/>
    </location>
</feature>
<gene>
    <name evidence="8" type="ORF">JW613_28080</name>
</gene>
<organism evidence="8 9">
    <name type="scientific">Streptomyces smyrnaeus</name>
    <dbReference type="NCBI Taxonomy" id="1387713"/>
    <lineage>
        <taxon>Bacteria</taxon>
        <taxon>Bacillati</taxon>
        <taxon>Actinomycetota</taxon>
        <taxon>Actinomycetes</taxon>
        <taxon>Kitasatosporales</taxon>
        <taxon>Streptomycetaceae</taxon>
        <taxon>Streptomyces</taxon>
    </lineage>
</organism>
<keyword evidence="3" id="KW-1003">Cell membrane</keyword>
<dbReference type="RefSeq" id="WP_209213674.1">
    <property type="nucleotide sequence ID" value="NZ_JAFFZM010000020.1"/>
</dbReference>
<reference evidence="8 9" key="1">
    <citation type="submission" date="2021-02" db="EMBL/GenBank/DDBJ databases">
        <title>Streptomyces spirodelae sp. nov., isolated from duckweed.</title>
        <authorList>
            <person name="Saimee Y."/>
            <person name="Duangmal K."/>
        </authorList>
    </citation>
    <scope>NUCLEOTIDE SEQUENCE [LARGE SCALE GENOMIC DNA]</scope>
    <source>
        <strain evidence="8 9">DSM 42105</strain>
    </source>
</reference>
<evidence type="ECO:0000256" key="1">
    <source>
        <dbReference type="ARBA" id="ARBA00004202"/>
    </source>
</evidence>
<dbReference type="PANTHER" id="PTHR37316:SF3">
    <property type="entry name" value="TEICHOIC ACID GLYCEROL-PHOSPHATE TRANSFERASE"/>
    <property type="match status" value="1"/>
</dbReference>
<name>A0ABS3Y382_9ACTN</name>
<dbReference type="Pfam" id="PF04464">
    <property type="entry name" value="Glyphos_transf"/>
    <property type="match status" value="1"/>
</dbReference>
<dbReference type="Gene3D" id="3.90.550.10">
    <property type="entry name" value="Spore Coat Polysaccharide Biosynthesis Protein SpsA, Chain A"/>
    <property type="match status" value="1"/>
</dbReference>
<dbReference type="GeneID" id="96262488"/>
<dbReference type="Pfam" id="PF00535">
    <property type="entry name" value="Glycos_transf_2"/>
    <property type="match status" value="1"/>
</dbReference>
<keyword evidence="9" id="KW-1185">Reference proteome</keyword>
<dbReference type="Proteomes" id="UP000721954">
    <property type="component" value="Unassembled WGS sequence"/>
</dbReference>
<dbReference type="SUPFAM" id="SSF53448">
    <property type="entry name" value="Nucleotide-diphospho-sugar transferases"/>
    <property type="match status" value="1"/>
</dbReference>
<dbReference type="EMBL" id="JAFFZM010000020">
    <property type="protein sequence ID" value="MBO8202125.1"/>
    <property type="molecule type" value="Genomic_DNA"/>
</dbReference>
<dbReference type="Gene3D" id="3.40.50.11820">
    <property type="match status" value="1"/>
</dbReference>
<comment type="caution">
    <text evidence="8">The sequence shown here is derived from an EMBL/GenBank/DDBJ whole genome shotgun (WGS) entry which is preliminary data.</text>
</comment>
<evidence type="ECO:0000256" key="4">
    <source>
        <dbReference type="ARBA" id="ARBA00022679"/>
    </source>
</evidence>
<dbReference type="InterPro" id="IPR001173">
    <property type="entry name" value="Glyco_trans_2-like"/>
</dbReference>
<evidence type="ECO:0000256" key="5">
    <source>
        <dbReference type="ARBA" id="ARBA00022944"/>
    </source>
</evidence>
<evidence type="ECO:0000313" key="9">
    <source>
        <dbReference type="Proteomes" id="UP000721954"/>
    </source>
</evidence>
<dbReference type="SUPFAM" id="SSF53756">
    <property type="entry name" value="UDP-Glycosyltransferase/glycogen phosphorylase"/>
    <property type="match status" value="1"/>
</dbReference>
<dbReference type="InterPro" id="IPR043149">
    <property type="entry name" value="TagF_N"/>
</dbReference>
<dbReference type="InterPro" id="IPR043148">
    <property type="entry name" value="TagF_C"/>
</dbReference>
<keyword evidence="6" id="KW-0472">Membrane</keyword>
<protein>
    <submittedName>
        <fullName evidence="8">CDP-glycerol:glycerophosphate glycerophosphotransferase</fullName>
    </submittedName>
</protein>
<proteinExistence type="inferred from homology"/>
<evidence type="ECO:0000259" key="7">
    <source>
        <dbReference type="Pfam" id="PF00535"/>
    </source>
</evidence>
<dbReference type="InterPro" id="IPR007554">
    <property type="entry name" value="Glycerophosphate_synth"/>
</dbReference>
<dbReference type="CDD" id="cd00761">
    <property type="entry name" value="Glyco_tranf_GTA_type"/>
    <property type="match status" value="1"/>
</dbReference>
<accession>A0ABS3Y382</accession>
<evidence type="ECO:0000313" key="8">
    <source>
        <dbReference type="EMBL" id="MBO8202125.1"/>
    </source>
</evidence>
<evidence type="ECO:0000256" key="2">
    <source>
        <dbReference type="ARBA" id="ARBA00010488"/>
    </source>
</evidence>
<dbReference type="PANTHER" id="PTHR37316">
    <property type="entry name" value="TEICHOIC ACID GLYCEROL-PHOSPHATE PRIMASE"/>
    <property type="match status" value="1"/>
</dbReference>
<dbReference type="InterPro" id="IPR029044">
    <property type="entry name" value="Nucleotide-diphossugar_trans"/>
</dbReference>
<comment type="subcellular location">
    <subcellularLocation>
        <location evidence="1">Cell membrane</location>
        <topology evidence="1">Peripheral membrane protein</topology>
    </subcellularLocation>
</comment>
<keyword evidence="4" id="KW-0808">Transferase</keyword>
<sequence length="797" mass="87975">MPRFSVIVPVHQVQAYLHECLDSVLGQCFGDFELIAVDDHSPDSSGEILDAYAAADSRVTVIHLAQNGGLGPARNTGTARARGDYVLYLDSDDTMAPGTLRALAERLSATSDPDVLVFDYAPAYWDGSLGPAAHPPVLGPDAGPAVCTLAERPELLRLPAFPWSKVYRRDFLLRENLTFPPGTYEDTPWNFPVLLTARTIATLGRVCVHYRQRRGGSILTTTGRRHFDVFDQYDRLFAFLGTRPELERWRPHLHQRMTDHFATIHSSPGRLPRTARAEFLRRARSHCRRHRPAPGAVGPPDTTARRLRRLLVRCGAHRTFRLLSHAGRARRLLGARLRTARSRLRTARLRCHYLLQRRRPLDPRLAVFDAYGGRGYSCNPAAIEAKARELVPDIRTAWICTPDHAHTLPPGVGHIRPGSAAYWTALARARFLVSNVDLPHGYRKRPGQILVQTHRGTPLKHMGLDLMAYPAATDGTGDAGATGGTDFARLLEHTDRWDYSLSANPHSTLVWERAYPSPYTTLEFGQPRNDIFRTATAADVARIRAELGIPDRVTAVLYAPTHRDYQRGRQPWPDLARLVAALGPSYVVLFRSHPLHAGEGLPCEPPGGLIDVTAHPSVEELCLASDVLVTDYSSLMFDYANLDRPLVIHAPDQEAYRAARGTYFDITAMAPGPVARHEDELIDLLATGAHATEHARARRAAFRRRFCPWDDGHAAERVVRHVFLGAGPPAVRGRVLSASDAPGPASPAQPTPLAPLAAKDWWSCPASASSYRCSRSRATCASVSTRYSASPSPTSNS</sequence>
<evidence type="ECO:0000256" key="6">
    <source>
        <dbReference type="ARBA" id="ARBA00023136"/>
    </source>
</evidence>
<evidence type="ECO:0000256" key="3">
    <source>
        <dbReference type="ARBA" id="ARBA00022475"/>
    </source>
</evidence>